<dbReference type="AlphaFoldDB" id="A0AA37J097"/>
<dbReference type="CDD" id="cd04301">
    <property type="entry name" value="NAT_SF"/>
    <property type="match status" value="1"/>
</dbReference>
<keyword evidence="2" id="KW-0012">Acyltransferase</keyword>
<feature type="domain" description="N-acetyltransferase" evidence="3">
    <location>
        <begin position="1"/>
        <end position="168"/>
    </location>
</feature>
<dbReference type="Pfam" id="PF00583">
    <property type="entry name" value="Acetyltransf_1"/>
    <property type="match status" value="1"/>
</dbReference>
<gene>
    <name evidence="4" type="ORF">JCM17207_21180</name>
</gene>
<evidence type="ECO:0000259" key="3">
    <source>
        <dbReference type="PROSITE" id="PS51186"/>
    </source>
</evidence>
<protein>
    <recommendedName>
        <fullName evidence="3">N-acetyltransferase domain-containing protein</fullName>
    </recommendedName>
</protein>
<dbReference type="PANTHER" id="PTHR43420:SF47">
    <property type="entry name" value="N-ACETYLTRANSFERASE DOMAIN-CONTAINING PROTEIN"/>
    <property type="match status" value="1"/>
</dbReference>
<proteinExistence type="predicted"/>
<dbReference type="GO" id="GO:0016747">
    <property type="term" value="F:acyltransferase activity, transferring groups other than amino-acyl groups"/>
    <property type="evidence" value="ECO:0007669"/>
    <property type="project" value="InterPro"/>
</dbReference>
<comment type="caution">
    <text evidence="4">The sequence shown here is derived from an EMBL/GenBank/DDBJ whole genome shotgun (WGS) entry which is preliminary data.</text>
</comment>
<evidence type="ECO:0000256" key="1">
    <source>
        <dbReference type="ARBA" id="ARBA00022679"/>
    </source>
</evidence>
<keyword evidence="1" id="KW-0808">Transferase</keyword>
<name>A0AA37J097_9FIRM</name>
<dbReference type="InterPro" id="IPR050680">
    <property type="entry name" value="YpeA/RimI_acetyltransf"/>
</dbReference>
<evidence type="ECO:0000313" key="5">
    <source>
        <dbReference type="Proteomes" id="UP001055185"/>
    </source>
</evidence>
<dbReference type="Gene3D" id="3.40.630.30">
    <property type="match status" value="1"/>
</dbReference>
<dbReference type="PANTHER" id="PTHR43420">
    <property type="entry name" value="ACETYLTRANSFERASE"/>
    <property type="match status" value="1"/>
</dbReference>
<evidence type="ECO:0000313" key="4">
    <source>
        <dbReference type="EMBL" id="GJN65493.1"/>
    </source>
</evidence>
<dbReference type="PROSITE" id="PS51186">
    <property type="entry name" value="GNAT"/>
    <property type="match status" value="1"/>
</dbReference>
<dbReference type="InterPro" id="IPR016181">
    <property type="entry name" value="Acyl_CoA_acyltransferase"/>
</dbReference>
<dbReference type="Proteomes" id="UP001055185">
    <property type="component" value="Unassembled WGS sequence"/>
</dbReference>
<dbReference type="InterPro" id="IPR000182">
    <property type="entry name" value="GNAT_dom"/>
</dbReference>
<sequence length="168" mass="19182">MEFRLAQKADLQQLQSVYREIVQNMNRQGLTIWDDIYPCEFLGADIEAQRLFILTNQETIVAAFALCRESAGANALYWKTEGTQPLYLDRLGVNIHYTRQGIGSRMLAYAQNVARIWGADCLRLFVVESNLAARRLYEKSGLVQATGVYEEAIDSICTLREYGYEIIL</sequence>
<keyword evidence="5" id="KW-1185">Reference proteome</keyword>
<evidence type="ECO:0000256" key="2">
    <source>
        <dbReference type="ARBA" id="ARBA00023315"/>
    </source>
</evidence>
<reference evidence="4" key="1">
    <citation type="journal article" date="2022" name="Int. J. Syst. Evol. Microbiol.">
        <title>Genome-based, phenotypic and chemotaxonomic classification of Faecalibacterium strains: proposal of three novel species Faecalibacterium duncaniae sp. nov., Faecalibacterium hattorii sp. nov. and Faecalibacterium gallinarum sp. nov. .</title>
        <authorList>
            <person name="Sakamoto M."/>
            <person name="Sakurai N."/>
            <person name="Tanno H."/>
            <person name="Iino T."/>
            <person name="Ohkuma M."/>
            <person name="Endo A."/>
        </authorList>
    </citation>
    <scope>NUCLEOTIDE SEQUENCE</scope>
    <source>
        <strain evidence="4">JCM 17207</strain>
    </source>
</reference>
<dbReference type="EMBL" id="BQKV01000098">
    <property type="protein sequence ID" value="GJN65493.1"/>
    <property type="molecule type" value="Genomic_DNA"/>
</dbReference>
<dbReference type="SUPFAM" id="SSF55729">
    <property type="entry name" value="Acyl-CoA N-acyltransferases (Nat)"/>
    <property type="match status" value="1"/>
</dbReference>
<organism evidence="4 5">
    <name type="scientific">Faecalibacterium gallinarum</name>
    <dbReference type="NCBI Taxonomy" id="2903556"/>
    <lineage>
        <taxon>Bacteria</taxon>
        <taxon>Bacillati</taxon>
        <taxon>Bacillota</taxon>
        <taxon>Clostridia</taxon>
        <taxon>Eubacteriales</taxon>
        <taxon>Oscillospiraceae</taxon>
        <taxon>Faecalibacterium</taxon>
    </lineage>
</organism>
<accession>A0AA37J097</accession>
<dbReference type="RefSeq" id="WP_238317709.1">
    <property type="nucleotide sequence ID" value="NZ_BQKV01000098.1"/>
</dbReference>